<dbReference type="RefSeq" id="WP_111518847.1">
    <property type="nucleotide sequence ID" value="NZ_QKUB01000011.1"/>
</dbReference>
<name>A0A2W7FXN3_9BACT</name>
<dbReference type="EMBL" id="QKUB01000011">
    <property type="protein sequence ID" value="PZV98746.1"/>
    <property type="molecule type" value="Genomic_DNA"/>
</dbReference>
<gene>
    <name evidence="1" type="ORF">BCF89_11115</name>
</gene>
<comment type="caution">
    <text evidence="1">The sequence shown here is derived from an EMBL/GenBank/DDBJ whole genome shotgun (WGS) entry which is preliminary data.</text>
</comment>
<evidence type="ECO:0000313" key="1">
    <source>
        <dbReference type="EMBL" id="PZV98746.1"/>
    </source>
</evidence>
<dbReference type="AlphaFoldDB" id="A0A2W7FXN3"/>
<protein>
    <submittedName>
        <fullName evidence="1">Uncharacterized protein</fullName>
    </submittedName>
</protein>
<accession>A0A2W7FXN3</accession>
<proteinExistence type="predicted"/>
<evidence type="ECO:0000313" key="2">
    <source>
        <dbReference type="Proteomes" id="UP000249646"/>
    </source>
</evidence>
<dbReference type="Proteomes" id="UP000249646">
    <property type="component" value="Unassembled WGS sequence"/>
</dbReference>
<reference evidence="1 2" key="1">
    <citation type="submission" date="2018-06" db="EMBL/GenBank/DDBJ databases">
        <title>Genomic Encyclopedia of Archaeal and Bacterial Type Strains, Phase II (KMG-II): from individual species to whole genera.</title>
        <authorList>
            <person name="Goeker M."/>
        </authorList>
    </citation>
    <scope>NUCLEOTIDE SEQUENCE [LARGE SCALE GENOMIC DNA]</scope>
    <source>
        <strain evidence="1 2">ATCC 51348</strain>
    </source>
</reference>
<sequence>MNSKYLEKISKDKFNDFVSEFQSELTLFISGLKEALKDLSSDLSLEDINNLFSYNKDLSNLLKEQFEVLKNISGLR</sequence>
<organism evidence="1 2">
    <name type="scientific">Metamycoplasma auris</name>
    <dbReference type="NCBI Taxonomy" id="51363"/>
    <lineage>
        <taxon>Bacteria</taxon>
        <taxon>Bacillati</taxon>
        <taxon>Mycoplasmatota</taxon>
        <taxon>Mycoplasmoidales</taxon>
        <taxon>Metamycoplasmataceae</taxon>
        <taxon>Metamycoplasma</taxon>
    </lineage>
</organism>
<keyword evidence="2" id="KW-1185">Reference proteome</keyword>